<dbReference type="PANTHER" id="PTHR33731">
    <property type="entry name" value="PROTEIN, PUTATIVE-RELATED"/>
    <property type="match status" value="1"/>
</dbReference>
<feature type="chain" id="PRO_5041947881" evidence="1">
    <location>
        <begin position="28"/>
        <end position="96"/>
    </location>
</feature>
<keyword evidence="3" id="KW-1185">Reference proteome</keyword>
<dbReference type="Proteomes" id="UP001190926">
    <property type="component" value="Unassembled WGS sequence"/>
</dbReference>
<organism evidence="2 3">
    <name type="scientific">Perilla frutescens var. hirtella</name>
    <name type="common">Perilla citriodora</name>
    <name type="synonym">Perilla setoyensis</name>
    <dbReference type="NCBI Taxonomy" id="608512"/>
    <lineage>
        <taxon>Eukaryota</taxon>
        <taxon>Viridiplantae</taxon>
        <taxon>Streptophyta</taxon>
        <taxon>Embryophyta</taxon>
        <taxon>Tracheophyta</taxon>
        <taxon>Spermatophyta</taxon>
        <taxon>Magnoliopsida</taxon>
        <taxon>eudicotyledons</taxon>
        <taxon>Gunneridae</taxon>
        <taxon>Pentapetalae</taxon>
        <taxon>asterids</taxon>
        <taxon>lamiids</taxon>
        <taxon>Lamiales</taxon>
        <taxon>Lamiaceae</taxon>
        <taxon>Nepetoideae</taxon>
        <taxon>Elsholtzieae</taxon>
        <taxon>Perilla</taxon>
    </lineage>
</organism>
<comment type="caution">
    <text evidence="2">The sequence shown here is derived from an EMBL/GenBank/DDBJ whole genome shotgun (WGS) entry which is preliminary data.</text>
</comment>
<dbReference type="EMBL" id="SDAM02000022">
    <property type="protein sequence ID" value="KAH6836194.1"/>
    <property type="molecule type" value="Genomic_DNA"/>
</dbReference>
<dbReference type="AlphaFoldDB" id="A0AAD4JMR5"/>
<feature type="signal peptide" evidence="1">
    <location>
        <begin position="1"/>
        <end position="27"/>
    </location>
</feature>
<gene>
    <name evidence="2" type="ORF">C2S53_001281</name>
</gene>
<dbReference type="Pfam" id="PF10950">
    <property type="entry name" value="Organ_specific"/>
    <property type="match status" value="1"/>
</dbReference>
<evidence type="ECO:0000313" key="2">
    <source>
        <dbReference type="EMBL" id="KAH6836194.1"/>
    </source>
</evidence>
<reference evidence="2 3" key="1">
    <citation type="journal article" date="2021" name="Nat. Commun.">
        <title>Incipient diploidization of the medicinal plant Perilla within 10,000 years.</title>
        <authorList>
            <person name="Zhang Y."/>
            <person name="Shen Q."/>
            <person name="Leng L."/>
            <person name="Zhang D."/>
            <person name="Chen S."/>
            <person name="Shi Y."/>
            <person name="Ning Z."/>
            <person name="Chen S."/>
        </authorList>
    </citation>
    <scope>NUCLEOTIDE SEQUENCE [LARGE SCALE GENOMIC DNA]</scope>
    <source>
        <strain evidence="3">cv. PC099</strain>
    </source>
</reference>
<evidence type="ECO:0000313" key="3">
    <source>
        <dbReference type="Proteomes" id="UP001190926"/>
    </source>
</evidence>
<proteinExistence type="predicted"/>
<keyword evidence="1" id="KW-0732">Signal</keyword>
<dbReference type="InterPro" id="IPR024489">
    <property type="entry name" value="Organ_specific_prot"/>
</dbReference>
<protein>
    <submittedName>
        <fullName evidence="2">Uncharacterized protein</fullName>
    </submittedName>
</protein>
<sequence length="96" mass="10952">MKTTGEFSATCTMFLLLLLLVGSVGDARKDHPGEYYWKNMMKDEAMPKAITDLMDQNPASDSTNRDDHFVTNFETKPNVIIYHTHSKQSELQPLED</sequence>
<accession>A0AAD4JMR5</accession>
<evidence type="ECO:0000256" key="1">
    <source>
        <dbReference type="SAM" id="SignalP"/>
    </source>
</evidence>
<name>A0AAD4JMR5_PERFH</name>
<dbReference type="PANTHER" id="PTHR33731:SF17">
    <property type="entry name" value="ORGAN-SPECIFIC PROTEIN P4-LIKE"/>
    <property type="match status" value="1"/>
</dbReference>